<reference evidence="19" key="1">
    <citation type="journal article" date="2017" name="Genome Announc.">
        <title>Draft Genome Sequence of Terrimicrobium sacchariphilum NM-5T, a Facultative Anaerobic Soil Bacterium of the Class Spartobacteria.</title>
        <authorList>
            <person name="Qiu Y.L."/>
            <person name="Tourlousse D.M."/>
            <person name="Matsuura N."/>
            <person name="Ohashi A."/>
            <person name="Sekiguchi Y."/>
        </authorList>
    </citation>
    <scope>NUCLEOTIDE SEQUENCE [LARGE SCALE GENOMIC DNA]</scope>
    <source>
        <strain evidence="19">NM-5</strain>
    </source>
</reference>
<feature type="transmembrane region" description="Helical" evidence="15">
    <location>
        <begin position="20"/>
        <end position="48"/>
    </location>
</feature>
<keyword evidence="5" id="KW-0645">Protease</keyword>
<proteinExistence type="inferred from homology"/>
<organism evidence="18 19">
    <name type="scientific">Terrimicrobium sacchariphilum</name>
    <dbReference type="NCBI Taxonomy" id="690879"/>
    <lineage>
        <taxon>Bacteria</taxon>
        <taxon>Pseudomonadati</taxon>
        <taxon>Verrucomicrobiota</taxon>
        <taxon>Terrimicrobiia</taxon>
        <taxon>Terrimicrobiales</taxon>
        <taxon>Terrimicrobiaceae</taxon>
        <taxon>Terrimicrobium</taxon>
    </lineage>
</organism>
<dbReference type="Gene3D" id="1.10.3810.10">
    <property type="entry name" value="Biosynthetic peptidoglycan transglycosylase-like"/>
    <property type="match status" value="1"/>
</dbReference>
<accession>A0A146G9D1</accession>
<evidence type="ECO:0000259" key="16">
    <source>
        <dbReference type="Pfam" id="PF00905"/>
    </source>
</evidence>
<dbReference type="InterPro" id="IPR036950">
    <property type="entry name" value="PBP_transglycosylase"/>
</dbReference>
<evidence type="ECO:0000256" key="10">
    <source>
        <dbReference type="ARBA" id="ARBA00022984"/>
    </source>
</evidence>
<evidence type="ECO:0000256" key="4">
    <source>
        <dbReference type="ARBA" id="ARBA00022645"/>
    </source>
</evidence>
<dbReference type="AlphaFoldDB" id="A0A146G9D1"/>
<dbReference type="GO" id="GO:0071555">
    <property type="term" value="P:cell wall organization"/>
    <property type="evidence" value="ECO:0007669"/>
    <property type="project" value="UniProtKB-KW"/>
</dbReference>
<keyword evidence="12" id="KW-0961">Cell wall biogenesis/degradation</keyword>
<evidence type="ECO:0000256" key="11">
    <source>
        <dbReference type="ARBA" id="ARBA00023268"/>
    </source>
</evidence>
<dbReference type="GO" id="GO:0009002">
    <property type="term" value="F:serine-type D-Ala-D-Ala carboxypeptidase activity"/>
    <property type="evidence" value="ECO:0007669"/>
    <property type="project" value="UniProtKB-EC"/>
</dbReference>
<evidence type="ECO:0000256" key="1">
    <source>
        <dbReference type="ARBA" id="ARBA00004752"/>
    </source>
</evidence>
<evidence type="ECO:0000256" key="2">
    <source>
        <dbReference type="ARBA" id="ARBA00007090"/>
    </source>
</evidence>
<dbReference type="EMBL" id="BDCO01000002">
    <property type="protein sequence ID" value="GAT33893.1"/>
    <property type="molecule type" value="Genomic_DNA"/>
</dbReference>
<dbReference type="InterPro" id="IPR050396">
    <property type="entry name" value="Glycosyltr_51/Transpeptidase"/>
</dbReference>
<dbReference type="FunFam" id="1.10.3810.10:FF:000001">
    <property type="entry name" value="Penicillin-binding protein 1A"/>
    <property type="match status" value="1"/>
</dbReference>
<keyword evidence="8" id="KW-0378">Hydrolase</keyword>
<dbReference type="InterPro" id="IPR001264">
    <property type="entry name" value="Glyco_trans_51"/>
</dbReference>
<evidence type="ECO:0000256" key="9">
    <source>
        <dbReference type="ARBA" id="ARBA00022960"/>
    </source>
</evidence>
<keyword evidence="15" id="KW-0812">Transmembrane</keyword>
<dbReference type="SUPFAM" id="SSF56601">
    <property type="entry name" value="beta-lactamase/transpeptidase-like"/>
    <property type="match status" value="1"/>
</dbReference>
<dbReference type="PANTHER" id="PTHR32282">
    <property type="entry name" value="BINDING PROTEIN TRANSPEPTIDASE, PUTATIVE-RELATED"/>
    <property type="match status" value="1"/>
</dbReference>
<dbReference type="SUPFAM" id="SSF53955">
    <property type="entry name" value="Lysozyme-like"/>
    <property type="match status" value="1"/>
</dbReference>
<comment type="catalytic activity">
    <reaction evidence="14">
        <text>[GlcNAc-(1-&gt;4)-Mur2Ac(oyl-L-Ala-gamma-D-Glu-L-Lys-D-Ala-D-Ala)](n)-di-trans,octa-cis-undecaprenyl diphosphate + beta-D-GlcNAc-(1-&gt;4)-Mur2Ac(oyl-L-Ala-gamma-D-Glu-L-Lys-D-Ala-D-Ala)-di-trans,octa-cis-undecaprenyl diphosphate = [GlcNAc-(1-&gt;4)-Mur2Ac(oyl-L-Ala-gamma-D-Glu-L-Lys-D-Ala-D-Ala)](n+1)-di-trans,octa-cis-undecaprenyl diphosphate + di-trans,octa-cis-undecaprenyl diphosphate + H(+)</text>
        <dbReference type="Rhea" id="RHEA:23708"/>
        <dbReference type="Rhea" id="RHEA-COMP:9602"/>
        <dbReference type="Rhea" id="RHEA-COMP:9603"/>
        <dbReference type="ChEBI" id="CHEBI:15378"/>
        <dbReference type="ChEBI" id="CHEBI:58405"/>
        <dbReference type="ChEBI" id="CHEBI:60033"/>
        <dbReference type="ChEBI" id="CHEBI:78435"/>
        <dbReference type="EC" id="2.4.99.28"/>
    </reaction>
</comment>
<evidence type="ECO:0000256" key="14">
    <source>
        <dbReference type="ARBA" id="ARBA00049902"/>
    </source>
</evidence>
<evidence type="ECO:0000313" key="18">
    <source>
        <dbReference type="EMBL" id="GAT33893.1"/>
    </source>
</evidence>
<comment type="caution">
    <text evidence="18">The sequence shown here is derived from an EMBL/GenBank/DDBJ whole genome shotgun (WGS) entry which is preliminary data.</text>
</comment>
<evidence type="ECO:0000256" key="3">
    <source>
        <dbReference type="ARBA" id="ARBA00007739"/>
    </source>
</evidence>
<gene>
    <name evidence="18" type="ORF">TSACC_22314</name>
</gene>
<keyword evidence="11" id="KW-0511">Multifunctional enzyme</keyword>
<keyword evidence="19" id="KW-1185">Reference proteome</keyword>
<dbReference type="STRING" id="690879.TSACC_22314"/>
<evidence type="ECO:0000256" key="6">
    <source>
        <dbReference type="ARBA" id="ARBA00022676"/>
    </source>
</evidence>
<keyword evidence="6" id="KW-0328">Glycosyltransferase</keyword>
<dbReference type="GO" id="GO:0008955">
    <property type="term" value="F:peptidoglycan glycosyltransferase activity"/>
    <property type="evidence" value="ECO:0007669"/>
    <property type="project" value="UniProtKB-EC"/>
</dbReference>
<dbReference type="GO" id="GO:0008360">
    <property type="term" value="P:regulation of cell shape"/>
    <property type="evidence" value="ECO:0007669"/>
    <property type="project" value="UniProtKB-KW"/>
</dbReference>
<feature type="domain" description="Glycosyl transferase family 51" evidence="17">
    <location>
        <begin position="72"/>
        <end position="246"/>
    </location>
</feature>
<dbReference type="Pfam" id="PF00912">
    <property type="entry name" value="Transgly"/>
    <property type="match status" value="1"/>
</dbReference>
<evidence type="ECO:0000313" key="19">
    <source>
        <dbReference type="Proteomes" id="UP000076023"/>
    </source>
</evidence>
<keyword evidence="15" id="KW-1133">Transmembrane helix</keyword>
<dbReference type="InterPro" id="IPR001460">
    <property type="entry name" value="PCN-bd_Tpept"/>
</dbReference>
<dbReference type="GO" id="GO:0008658">
    <property type="term" value="F:penicillin binding"/>
    <property type="evidence" value="ECO:0007669"/>
    <property type="project" value="InterPro"/>
</dbReference>
<keyword evidence="4" id="KW-0121">Carboxypeptidase</keyword>
<keyword evidence="7" id="KW-0808">Transferase</keyword>
<dbReference type="Gene3D" id="3.40.710.10">
    <property type="entry name" value="DD-peptidase/beta-lactamase superfamily"/>
    <property type="match status" value="1"/>
</dbReference>
<name>A0A146G9D1_TERSA</name>
<dbReference type="GO" id="GO:0009252">
    <property type="term" value="P:peptidoglycan biosynthetic process"/>
    <property type="evidence" value="ECO:0007669"/>
    <property type="project" value="UniProtKB-KW"/>
</dbReference>
<feature type="domain" description="Penicillin-binding protein transpeptidase" evidence="16">
    <location>
        <begin position="358"/>
        <end position="596"/>
    </location>
</feature>
<dbReference type="NCBIfam" id="TIGR02074">
    <property type="entry name" value="PBP_1a_fam"/>
    <property type="match status" value="1"/>
</dbReference>
<dbReference type="InParanoid" id="A0A146G9D1"/>
<dbReference type="RefSeq" id="WP_075079573.1">
    <property type="nucleotide sequence ID" value="NZ_BDCO01000002.1"/>
</dbReference>
<dbReference type="PANTHER" id="PTHR32282:SF33">
    <property type="entry name" value="PEPTIDOGLYCAN GLYCOSYLTRANSFERASE"/>
    <property type="match status" value="1"/>
</dbReference>
<evidence type="ECO:0000256" key="7">
    <source>
        <dbReference type="ARBA" id="ARBA00022679"/>
    </source>
</evidence>
<dbReference type="OrthoDB" id="9766909at2"/>
<protein>
    <submittedName>
        <fullName evidence="18">Penicillin-binding protein 1A</fullName>
    </submittedName>
</protein>
<evidence type="ECO:0000256" key="15">
    <source>
        <dbReference type="SAM" id="Phobius"/>
    </source>
</evidence>
<evidence type="ECO:0000256" key="5">
    <source>
        <dbReference type="ARBA" id="ARBA00022670"/>
    </source>
</evidence>
<keyword evidence="10" id="KW-0573">Peptidoglycan synthesis</keyword>
<comment type="similarity">
    <text evidence="3">In the N-terminal section; belongs to the glycosyltransferase 51 family.</text>
</comment>
<keyword evidence="15" id="KW-0472">Membrane</keyword>
<dbReference type="GO" id="GO:0006508">
    <property type="term" value="P:proteolysis"/>
    <property type="evidence" value="ECO:0007669"/>
    <property type="project" value="UniProtKB-KW"/>
</dbReference>
<sequence length="635" mass="69951">MSKSRRPSKKIPPKKKKGCLGGLFWLGVKASVVFLLIAAVVLLGYYAWALTFDLRTISDMRQRSAVYDKDGKFYSRLAGENRIVVPFDKISNDFVNALLAREDTRFYYHHGIDPVGIARAVVRNFIGGFRLKEGASTLTQQLARNSFPLGGKNFHRKMIEAALSYRIETELTKEQILEAYMNRIYFGSGYYGVETASQAYFGKPASRMTVAEAALLAGLIRSPNRFSPFNDPERATRERNTVLGRMLKLGYIDEAQYQTALATKVIAGPRPRSTPQENWAMDAIVRDLQLVIDQDQLDEGGLKIYTTVDSDLQKAAEGAVKQRLREIEKGSAFKHKTFHALTNEEIANLAASPFLQAAALAVDNRSGGIRAIVGGRDYEYSKFNRALLGQRQVGSSIKPFVYAKAFEAGLHPGDPINDNRLGPGDLPAAFRKYNPANSDNTYRGLLPAADGLVLSRNTMSVRVGRIAGFENVANCIIRAGIASNPPRYPSICLGAFEATLKDMTAAYTVFATGGTKLQPYLIEKIVDAENNVIYRATKASVPVLPEQSARMTSSIMEDVLIRGTAARSRALGLRHRAAGKTGTTNDYQDAWFLGFDDQITCGVWVGFDVPEKIMQGGTGAELALPIWVDIIEANR</sequence>
<evidence type="ECO:0000259" key="17">
    <source>
        <dbReference type="Pfam" id="PF00912"/>
    </source>
</evidence>
<dbReference type="InterPro" id="IPR012338">
    <property type="entry name" value="Beta-lactam/transpept-like"/>
</dbReference>
<evidence type="ECO:0000256" key="12">
    <source>
        <dbReference type="ARBA" id="ARBA00023316"/>
    </source>
</evidence>
<evidence type="ECO:0000256" key="13">
    <source>
        <dbReference type="ARBA" id="ARBA00034000"/>
    </source>
</evidence>
<dbReference type="FunCoup" id="A0A146G9D1">
    <property type="interactions" value="305"/>
</dbReference>
<evidence type="ECO:0000256" key="8">
    <source>
        <dbReference type="ARBA" id="ARBA00022801"/>
    </source>
</evidence>
<comment type="catalytic activity">
    <reaction evidence="13">
        <text>Preferential cleavage: (Ac)2-L-Lys-D-Ala-|-D-Ala. Also transpeptidation of peptidyl-alanyl moieties that are N-acyl substituents of D-alanine.</text>
        <dbReference type="EC" id="3.4.16.4"/>
    </reaction>
</comment>
<dbReference type="Proteomes" id="UP000076023">
    <property type="component" value="Unassembled WGS sequence"/>
</dbReference>
<dbReference type="InterPro" id="IPR023346">
    <property type="entry name" value="Lysozyme-like_dom_sf"/>
</dbReference>
<comment type="similarity">
    <text evidence="2">In the C-terminal section; belongs to the transpeptidase family.</text>
</comment>
<dbReference type="Pfam" id="PF00905">
    <property type="entry name" value="Transpeptidase"/>
    <property type="match status" value="1"/>
</dbReference>
<comment type="pathway">
    <text evidence="1">Cell wall biogenesis; peptidoglycan biosynthesis.</text>
</comment>
<keyword evidence="9" id="KW-0133">Cell shape</keyword>